<accession>A0A830BQZ4</accession>
<name>A0A830BQZ4_9LAMI</name>
<dbReference type="InterPro" id="IPR044656">
    <property type="entry name" value="HSP14.7/HSP23.5/HSP23.6-like"/>
</dbReference>
<keyword evidence="1" id="KW-0809">Transit peptide</keyword>
<evidence type="ECO:0000256" key="2">
    <source>
        <dbReference type="ARBA" id="ARBA00023016"/>
    </source>
</evidence>
<feature type="signal peptide" evidence="5">
    <location>
        <begin position="1"/>
        <end position="25"/>
    </location>
</feature>
<feature type="domain" description="SHSP" evidence="6">
    <location>
        <begin position="100"/>
        <end position="209"/>
    </location>
</feature>
<dbReference type="PROSITE" id="PS01031">
    <property type="entry name" value="SHSP"/>
    <property type="match status" value="1"/>
</dbReference>
<dbReference type="Proteomes" id="UP000653305">
    <property type="component" value="Unassembled WGS sequence"/>
</dbReference>
<dbReference type="CDD" id="cd06464">
    <property type="entry name" value="ACD_sHsps-like"/>
    <property type="match status" value="1"/>
</dbReference>
<protein>
    <submittedName>
        <fullName evidence="7">Heat shock 22 kDa protein mitochondrial</fullName>
    </submittedName>
</protein>
<dbReference type="InterPro" id="IPR008978">
    <property type="entry name" value="HSP20-like_chaperone"/>
</dbReference>
<feature type="chain" id="PRO_5032322792" evidence="5">
    <location>
        <begin position="26"/>
        <end position="209"/>
    </location>
</feature>
<evidence type="ECO:0000256" key="5">
    <source>
        <dbReference type="SAM" id="SignalP"/>
    </source>
</evidence>
<dbReference type="EMBL" id="BMAC01000166">
    <property type="protein sequence ID" value="GFP88249.1"/>
    <property type="molecule type" value="Genomic_DNA"/>
</dbReference>
<evidence type="ECO:0000256" key="4">
    <source>
        <dbReference type="RuleBase" id="RU003616"/>
    </source>
</evidence>
<dbReference type="AlphaFoldDB" id="A0A830BQZ4"/>
<gene>
    <name evidence="7" type="ORF">PHJA_000968600</name>
</gene>
<reference evidence="7" key="1">
    <citation type="submission" date="2020-07" db="EMBL/GenBank/DDBJ databases">
        <title>Ethylene signaling mediates host invasion by parasitic plants.</title>
        <authorList>
            <person name="Yoshida S."/>
        </authorList>
    </citation>
    <scope>NUCLEOTIDE SEQUENCE</scope>
    <source>
        <strain evidence="7">Okayama</strain>
    </source>
</reference>
<evidence type="ECO:0000313" key="7">
    <source>
        <dbReference type="EMBL" id="GFP88249.1"/>
    </source>
</evidence>
<sequence length="209" mass="23565">MASSLVLMYLVSLSLLFSSFRTVCAATPPGVSTRFFSTTAASGYDSDDYDSDDDRRTDPRALFPFYSSLFLLLHLSRMYGATKTSHSTRQVPFFEQAADEYCETANRSMKYKCTGEALHLRLLMPGVAKADAKVYVDENQRLIVEGKKEKDFEVGKEDFLPRFVLHLPMAFVKANAITAEMKNGVLKLYIPTTKQLQERSDNVLFVSVH</sequence>
<organism evidence="7 8">
    <name type="scientific">Phtheirospermum japonicum</name>
    <dbReference type="NCBI Taxonomy" id="374723"/>
    <lineage>
        <taxon>Eukaryota</taxon>
        <taxon>Viridiplantae</taxon>
        <taxon>Streptophyta</taxon>
        <taxon>Embryophyta</taxon>
        <taxon>Tracheophyta</taxon>
        <taxon>Spermatophyta</taxon>
        <taxon>Magnoliopsida</taxon>
        <taxon>eudicotyledons</taxon>
        <taxon>Gunneridae</taxon>
        <taxon>Pentapetalae</taxon>
        <taxon>asterids</taxon>
        <taxon>lamiids</taxon>
        <taxon>Lamiales</taxon>
        <taxon>Orobanchaceae</taxon>
        <taxon>Orobanchaceae incertae sedis</taxon>
        <taxon>Phtheirospermum</taxon>
    </lineage>
</organism>
<dbReference type="PANTHER" id="PTHR46991:SF11">
    <property type="entry name" value="SMALL HEAT SHOCK PROTEIN HSPF"/>
    <property type="match status" value="1"/>
</dbReference>
<comment type="similarity">
    <text evidence="3 4">Belongs to the small heat shock protein (HSP20) family.</text>
</comment>
<proteinExistence type="inferred from homology"/>
<keyword evidence="2 7" id="KW-0346">Stress response</keyword>
<evidence type="ECO:0000313" key="8">
    <source>
        <dbReference type="Proteomes" id="UP000653305"/>
    </source>
</evidence>
<keyword evidence="5" id="KW-0732">Signal</keyword>
<evidence type="ECO:0000256" key="1">
    <source>
        <dbReference type="ARBA" id="ARBA00022946"/>
    </source>
</evidence>
<comment type="caution">
    <text evidence="7">The sequence shown here is derived from an EMBL/GenBank/DDBJ whole genome shotgun (WGS) entry which is preliminary data.</text>
</comment>
<dbReference type="SUPFAM" id="SSF49764">
    <property type="entry name" value="HSP20-like chaperones"/>
    <property type="match status" value="1"/>
</dbReference>
<dbReference type="PANTHER" id="PTHR46991">
    <property type="entry name" value="23.5 KDA HEAT SHOCK PROTEIN, MITOCHONDRIAL"/>
    <property type="match status" value="1"/>
</dbReference>
<dbReference type="Pfam" id="PF00011">
    <property type="entry name" value="HSP20"/>
    <property type="match status" value="1"/>
</dbReference>
<evidence type="ECO:0000259" key="6">
    <source>
        <dbReference type="PROSITE" id="PS01031"/>
    </source>
</evidence>
<dbReference type="InterPro" id="IPR002068">
    <property type="entry name" value="A-crystallin/Hsp20_dom"/>
</dbReference>
<evidence type="ECO:0000256" key="3">
    <source>
        <dbReference type="PROSITE-ProRule" id="PRU00285"/>
    </source>
</evidence>
<keyword evidence="8" id="KW-1185">Reference proteome</keyword>
<dbReference type="Gene3D" id="2.60.40.790">
    <property type="match status" value="1"/>
</dbReference>
<dbReference type="OrthoDB" id="1431247at2759"/>